<reference evidence="2 3" key="1">
    <citation type="journal article" date="2024" name="BMC Genomics">
        <title>Genome assembly of redclaw crayfish (Cherax quadricarinatus) provides insights into its immune adaptation and hypoxia tolerance.</title>
        <authorList>
            <person name="Liu Z."/>
            <person name="Zheng J."/>
            <person name="Li H."/>
            <person name="Fang K."/>
            <person name="Wang S."/>
            <person name="He J."/>
            <person name="Zhou D."/>
            <person name="Weng S."/>
            <person name="Chi M."/>
            <person name="Gu Z."/>
            <person name="He J."/>
            <person name="Li F."/>
            <person name="Wang M."/>
        </authorList>
    </citation>
    <scope>NUCLEOTIDE SEQUENCE [LARGE SCALE GENOMIC DNA]</scope>
    <source>
        <strain evidence="2">ZL_2023a</strain>
    </source>
</reference>
<evidence type="ECO:0000256" key="1">
    <source>
        <dbReference type="SAM" id="MobiDB-lite"/>
    </source>
</evidence>
<dbReference type="Proteomes" id="UP001445076">
    <property type="component" value="Unassembled WGS sequence"/>
</dbReference>
<feature type="region of interest" description="Disordered" evidence="1">
    <location>
        <begin position="1"/>
        <end position="54"/>
    </location>
</feature>
<evidence type="ECO:0000313" key="3">
    <source>
        <dbReference type="Proteomes" id="UP001445076"/>
    </source>
</evidence>
<organism evidence="2 3">
    <name type="scientific">Cherax quadricarinatus</name>
    <name type="common">Australian red claw crayfish</name>
    <dbReference type="NCBI Taxonomy" id="27406"/>
    <lineage>
        <taxon>Eukaryota</taxon>
        <taxon>Metazoa</taxon>
        <taxon>Ecdysozoa</taxon>
        <taxon>Arthropoda</taxon>
        <taxon>Crustacea</taxon>
        <taxon>Multicrustacea</taxon>
        <taxon>Malacostraca</taxon>
        <taxon>Eumalacostraca</taxon>
        <taxon>Eucarida</taxon>
        <taxon>Decapoda</taxon>
        <taxon>Pleocyemata</taxon>
        <taxon>Astacidea</taxon>
        <taxon>Parastacoidea</taxon>
        <taxon>Parastacidae</taxon>
        <taxon>Cherax</taxon>
    </lineage>
</organism>
<dbReference type="AlphaFoldDB" id="A0AAW0XYP1"/>
<sequence>LEAAPVPNVSDDHNPIHSGILAQAPPTSDPPHYHQVSTTSGPSQHHKYPPHLVHPSTTSIHHIWSIPPLQSLPPHSVHPTVTPITTSSSSHHHQVSPSGANACYKNR</sequence>
<dbReference type="EMBL" id="JARKIK010000013">
    <property type="protein sequence ID" value="KAK8748160.1"/>
    <property type="molecule type" value="Genomic_DNA"/>
</dbReference>
<comment type="caution">
    <text evidence="2">The sequence shown here is derived from an EMBL/GenBank/DDBJ whole genome shotgun (WGS) entry which is preliminary data.</text>
</comment>
<feature type="compositionally biased region" description="Low complexity" evidence="1">
    <location>
        <begin position="73"/>
        <end position="89"/>
    </location>
</feature>
<accession>A0AAW0XYP1</accession>
<protein>
    <submittedName>
        <fullName evidence="2">Uncharacterized protein</fullName>
    </submittedName>
</protein>
<gene>
    <name evidence="2" type="ORF">OTU49_016340</name>
</gene>
<feature type="non-terminal residue" evidence="2">
    <location>
        <position position="1"/>
    </location>
</feature>
<proteinExistence type="predicted"/>
<feature type="region of interest" description="Disordered" evidence="1">
    <location>
        <begin position="67"/>
        <end position="107"/>
    </location>
</feature>
<name>A0AAW0XYP1_CHEQU</name>
<evidence type="ECO:0000313" key="2">
    <source>
        <dbReference type="EMBL" id="KAK8748160.1"/>
    </source>
</evidence>
<keyword evidence="3" id="KW-1185">Reference proteome</keyword>